<dbReference type="EMBL" id="OZ019895">
    <property type="protein sequence ID" value="CAK9221214.1"/>
    <property type="molecule type" value="Genomic_DNA"/>
</dbReference>
<proteinExistence type="predicted"/>
<dbReference type="InterPro" id="IPR056122">
    <property type="entry name" value="DUF7705"/>
</dbReference>
<dbReference type="PANTHER" id="PTHR33916:SF1">
    <property type="entry name" value="EXPANSIN-LIKE EG45 DOMAIN-CONTAINING PROTEIN"/>
    <property type="match status" value="1"/>
</dbReference>
<sequence length="551" mass="60870">MENRRSSEGLPLQMANTESSHVFRWTLSISQSILLVSIVLQPCVVEGKSFQNAADLLVVDRKFVSLNDRFGSSILGDPGMTSEKVRVAVEGWDFCNRAGDLSSGSPSPRWADCADLQCISSSTVDGFSTCNVSNEVTDKDNELQSGDPFPITSFLNPANADLYAVEKEKYLASLCEVDSGMQPWYFWMVMLKNGNFDEASGLCKSFATKPMKFFNPRTSAVQGSSGFPCFGPGCMNQPLVYHNWSSGGGNGVLNSQSSLTGSFYGTYDLHVERPFSLKSNASYFSVSWKKNTTSQSWIFHHILKASPNYPWLMLYLRADTTSGISGGYPWDTRGMMQQVPVSPNFTVIITLDVIQGGGPQSQFYLIDIGGCWKNNGGTCDGDVDSDVTRYVEMIINPQTPCWCRPDSLDLCPPYHVSINGTKIYREDTTGFPYSAYHLYCSPPNAAYAESPAMACDPYSNPQAQEIVQLLPHPEWAVHGYPTKQGDGWVGDSRTWTLDVGALSNRLYFYQDPGTEQAIRSWPSIDVGTEMFNADNSDTAEWTVSDFDVLIP</sequence>
<protein>
    <recommendedName>
        <fullName evidence="1">DUF7705 domain-containing protein</fullName>
    </recommendedName>
</protein>
<gene>
    <name evidence="2" type="ORF">CSSPTR1EN2_LOCUS15844</name>
</gene>
<keyword evidence="3" id="KW-1185">Reference proteome</keyword>
<evidence type="ECO:0000313" key="2">
    <source>
        <dbReference type="EMBL" id="CAK9221214.1"/>
    </source>
</evidence>
<reference evidence="2" key="1">
    <citation type="submission" date="2024-02" db="EMBL/GenBank/DDBJ databases">
        <authorList>
            <consortium name="ELIXIR-Norway"/>
            <consortium name="Elixir Norway"/>
        </authorList>
    </citation>
    <scope>NUCLEOTIDE SEQUENCE</scope>
</reference>
<evidence type="ECO:0000259" key="1">
    <source>
        <dbReference type="Pfam" id="PF24804"/>
    </source>
</evidence>
<dbReference type="Proteomes" id="UP001497512">
    <property type="component" value="Chromosome 3"/>
</dbReference>
<evidence type="ECO:0000313" key="3">
    <source>
        <dbReference type="Proteomes" id="UP001497512"/>
    </source>
</evidence>
<dbReference type="Pfam" id="PF24804">
    <property type="entry name" value="DUF7705"/>
    <property type="match status" value="1"/>
</dbReference>
<organism evidence="2 3">
    <name type="scientific">Sphagnum troendelagicum</name>
    <dbReference type="NCBI Taxonomy" id="128251"/>
    <lineage>
        <taxon>Eukaryota</taxon>
        <taxon>Viridiplantae</taxon>
        <taxon>Streptophyta</taxon>
        <taxon>Embryophyta</taxon>
        <taxon>Bryophyta</taxon>
        <taxon>Sphagnophytina</taxon>
        <taxon>Sphagnopsida</taxon>
        <taxon>Sphagnales</taxon>
        <taxon>Sphagnaceae</taxon>
        <taxon>Sphagnum</taxon>
    </lineage>
</organism>
<feature type="domain" description="DUF7705" evidence="1">
    <location>
        <begin position="73"/>
        <end position="550"/>
    </location>
</feature>
<accession>A0ABP0UH81</accession>
<name>A0ABP0UH81_9BRYO</name>
<dbReference type="PANTHER" id="PTHR33916">
    <property type="entry name" value="EXPANSIN-LIKE EG45 DOMAIN-CONTAINING PROTEIN"/>
    <property type="match status" value="1"/>
</dbReference>